<comment type="caution">
    <text evidence="1">The sequence shown here is derived from an EMBL/GenBank/DDBJ whole genome shotgun (WGS) entry which is preliminary data.</text>
</comment>
<dbReference type="EMBL" id="BARV01000891">
    <property type="protein sequence ID" value="GAH90352.1"/>
    <property type="molecule type" value="Genomic_DNA"/>
</dbReference>
<evidence type="ECO:0000313" key="1">
    <source>
        <dbReference type="EMBL" id="GAH90352.1"/>
    </source>
</evidence>
<accession>X1J8R1</accession>
<protein>
    <submittedName>
        <fullName evidence="1">Uncharacterized protein</fullName>
    </submittedName>
</protein>
<organism evidence="1">
    <name type="scientific">marine sediment metagenome</name>
    <dbReference type="NCBI Taxonomy" id="412755"/>
    <lineage>
        <taxon>unclassified sequences</taxon>
        <taxon>metagenomes</taxon>
        <taxon>ecological metagenomes</taxon>
    </lineage>
</organism>
<reference evidence="1" key="1">
    <citation type="journal article" date="2014" name="Front. Microbiol.">
        <title>High frequency of phylogenetically diverse reductive dehalogenase-homologous genes in deep subseafloor sedimentary metagenomes.</title>
        <authorList>
            <person name="Kawai M."/>
            <person name="Futagami T."/>
            <person name="Toyoda A."/>
            <person name="Takaki Y."/>
            <person name="Nishi S."/>
            <person name="Hori S."/>
            <person name="Arai W."/>
            <person name="Tsubouchi T."/>
            <person name="Morono Y."/>
            <person name="Uchiyama I."/>
            <person name="Ito T."/>
            <person name="Fujiyama A."/>
            <person name="Inagaki F."/>
            <person name="Takami H."/>
        </authorList>
    </citation>
    <scope>NUCLEOTIDE SEQUENCE</scope>
    <source>
        <strain evidence="1">Expedition CK06-06</strain>
    </source>
</reference>
<sequence length="45" mass="5253">LAHHWRGDAGYNSGVGSFKCREQFEPLNNVGEDFERIVKIVEKYR</sequence>
<gene>
    <name evidence="1" type="ORF">S06H3_02891</name>
</gene>
<name>X1J8R1_9ZZZZ</name>
<feature type="non-terminal residue" evidence="1">
    <location>
        <position position="1"/>
    </location>
</feature>
<proteinExistence type="predicted"/>
<dbReference type="AlphaFoldDB" id="X1J8R1"/>